<feature type="region of interest" description="Disordered" evidence="1">
    <location>
        <begin position="30"/>
        <end position="65"/>
    </location>
</feature>
<protein>
    <submittedName>
        <fullName evidence="2">Uncharacterized protein</fullName>
    </submittedName>
</protein>
<sequence length="122" mass="13368">MVAAGASATHSAIAVYERLPGTTAHTAAVTDDRQPVPHPATGARIRQRCGQSSSGFGHRDSRRRRQQNRLEIHFEIVLKARLTTVAYSRDYGMPKFPGALTERKGILKCHSKAILSFGLVTE</sequence>
<proteinExistence type="predicted"/>
<dbReference type="Proteomes" id="UP000604117">
    <property type="component" value="Unassembled WGS sequence"/>
</dbReference>
<name>A0ABQ4D5Q2_9ACTN</name>
<dbReference type="EMBL" id="BONE01000169">
    <property type="protein sequence ID" value="GIF78593.1"/>
    <property type="molecule type" value="Genomic_DNA"/>
</dbReference>
<comment type="caution">
    <text evidence="2">The sequence shown here is derived from an EMBL/GenBank/DDBJ whole genome shotgun (WGS) entry which is preliminary data.</text>
</comment>
<evidence type="ECO:0000313" key="3">
    <source>
        <dbReference type="Proteomes" id="UP000604117"/>
    </source>
</evidence>
<evidence type="ECO:0000256" key="1">
    <source>
        <dbReference type="SAM" id="MobiDB-lite"/>
    </source>
</evidence>
<keyword evidence="3" id="KW-1185">Reference proteome</keyword>
<accession>A0ABQ4D5Q2</accession>
<gene>
    <name evidence="2" type="ORF">Asi02nite_81110</name>
</gene>
<organism evidence="2 3">
    <name type="scientific">Asanoa siamensis</name>
    <dbReference type="NCBI Taxonomy" id="926357"/>
    <lineage>
        <taxon>Bacteria</taxon>
        <taxon>Bacillati</taxon>
        <taxon>Actinomycetota</taxon>
        <taxon>Actinomycetes</taxon>
        <taxon>Micromonosporales</taxon>
        <taxon>Micromonosporaceae</taxon>
        <taxon>Asanoa</taxon>
    </lineage>
</organism>
<evidence type="ECO:0000313" key="2">
    <source>
        <dbReference type="EMBL" id="GIF78593.1"/>
    </source>
</evidence>
<reference evidence="2 3" key="1">
    <citation type="submission" date="2021-01" db="EMBL/GenBank/DDBJ databases">
        <title>Whole genome shotgun sequence of Asanoa siamensis NBRC 107932.</title>
        <authorList>
            <person name="Komaki H."/>
            <person name="Tamura T."/>
        </authorList>
    </citation>
    <scope>NUCLEOTIDE SEQUENCE [LARGE SCALE GENOMIC DNA]</scope>
    <source>
        <strain evidence="2 3">NBRC 107932</strain>
    </source>
</reference>